<dbReference type="InterPro" id="IPR035952">
    <property type="entry name" value="Rhomboid-like_sf"/>
</dbReference>
<dbReference type="PANTHER" id="PTHR22936">
    <property type="entry name" value="RHOMBOID-RELATED"/>
    <property type="match status" value="1"/>
</dbReference>
<comment type="subcellular location">
    <subcellularLocation>
        <location evidence="1">Membrane</location>
        <topology evidence="1">Multi-pass membrane protein</topology>
    </subcellularLocation>
</comment>
<feature type="transmembrane region" description="Helical" evidence="8">
    <location>
        <begin position="201"/>
        <end position="223"/>
    </location>
</feature>
<feature type="transmembrane region" description="Helical" evidence="8">
    <location>
        <begin position="177"/>
        <end position="195"/>
    </location>
</feature>
<evidence type="ECO:0000256" key="6">
    <source>
        <dbReference type="ARBA" id="ARBA00022989"/>
    </source>
</evidence>
<accession>A0A7W6DNQ4</accession>
<dbReference type="PANTHER" id="PTHR22936:SF69">
    <property type="entry name" value="RHOMBOID-LIKE PROTEIN"/>
    <property type="match status" value="1"/>
</dbReference>
<dbReference type="AlphaFoldDB" id="A0A7W6DNQ4"/>
<dbReference type="GO" id="GO:0006508">
    <property type="term" value="P:proteolysis"/>
    <property type="evidence" value="ECO:0007669"/>
    <property type="project" value="UniProtKB-KW"/>
</dbReference>
<keyword evidence="4" id="KW-0378">Hydrolase</keyword>
<dbReference type="Gene3D" id="1.20.1540.10">
    <property type="entry name" value="Rhomboid-like"/>
    <property type="match status" value="1"/>
</dbReference>
<feature type="transmembrane region" description="Helical" evidence="8">
    <location>
        <begin position="119"/>
        <end position="138"/>
    </location>
</feature>
<dbReference type="GO" id="GO:0004252">
    <property type="term" value="F:serine-type endopeptidase activity"/>
    <property type="evidence" value="ECO:0007669"/>
    <property type="project" value="InterPro"/>
</dbReference>
<evidence type="ECO:0000256" key="7">
    <source>
        <dbReference type="ARBA" id="ARBA00023136"/>
    </source>
</evidence>
<feature type="transmembrane region" description="Helical" evidence="8">
    <location>
        <begin position="144"/>
        <end position="165"/>
    </location>
</feature>
<dbReference type="Pfam" id="PF01694">
    <property type="entry name" value="Rhomboid"/>
    <property type="match status" value="1"/>
</dbReference>
<reference evidence="10 11" key="1">
    <citation type="submission" date="2020-08" db="EMBL/GenBank/DDBJ databases">
        <title>Genomic Encyclopedia of Type Strains, Phase IV (KMG-IV): sequencing the most valuable type-strain genomes for metagenomic binning, comparative biology and taxonomic classification.</title>
        <authorList>
            <person name="Goeker M."/>
        </authorList>
    </citation>
    <scope>NUCLEOTIDE SEQUENCE [LARGE SCALE GENOMIC DNA]</scope>
    <source>
        <strain evidence="10 11">DSM 102235</strain>
    </source>
</reference>
<evidence type="ECO:0000313" key="10">
    <source>
        <dbReference type="EMBL" id="MBB3986455.1"/>
    </source>
</evidence>
<evidence type="ECO:0000256" key="5">
    <source>
        <dbReference type="ARBA" id="ARBA00022825"/>
    </source>
</evidence>
<comment type="caution">
    <text evidence="10">The sequence shown here is derived from an EMBL/GenBank/DDBJ whole genome shotgun (WGS) entry which is preliminary data.</text>
</comment>
<sequence>MSDPNDPFRPINEAPVNPVPPVVVALFLVLLGIEAVFSLSEMGLIGGRDAVGLRLEYIERFGFSGRLFDWMVDNGTWPPEHLIRFVSYAFLSGSFYNGVFAMVFVLAMGKVVAEAMGPFVFVTIYVVSAIFGALAFGLLSNDPWLVGAYPSAFGLIGGFSYLLWLKLGQSGAPQIRAFALIGMLMGIRLVFGFLFGGDDTWIADLAGFVAGFGLAVVLVPGGLTRLRDRLRR</sequence>
<organism evidence="10 11">
    <name type="scientific">Sagittula marina</name>
    <dbReference type="NCBI Taxonomy" id="943940"/>
    <lineage>
        <taxon>Bacteria</taxon>
        <taxon>Pseudomonadati</taxon>
        <taxon>Pseudomonadota</taxon>
        <taxon>Alphaproteobacteria</taxon>
        <taxon>Rhodobacterales</taxon>
        <taxon>Roseobacteraceae</taxon>
        <taxon>Sagittula</taxon>
    </lineage>
</organism>
<evidence type="ECO:0000256" key="2">
    <source>
        <dbReference type="ARBA" id="ARBA00022670"/>
    </source>
</evidence>
<keyword evidence="7 8" id="KW-0472">Membrane</keyword>
<evidence type="ECO:0000256" key="8">
    <source>
        <dbReference type="SAM" id="Phobius"/>
    </source>
</evidence>
<keyword evidence="11" id="KW-1185">Reference proteome</keyword>
<dbReference type="InterPro" id="IPR002610">
    <property type="entry name" value="Peptidase_S54_rhomboid-like"/>
</dbReference>
<dbReference type="Proteomes" id="UP000541426">
    <property type="component" value="Unassembled WGS sequence"/>
</dbReference>
<dbReference type="GO" id="GO:0016020">
    <property type="term" value="C:membrane"/>
    <property type="evidence" value="ECO:0007669"/>
    <property type="project" value="UniProtKB-SubCell"/>
</dbReference>
<evidence type="ECO:0000259" key="9">
    <source>
        <dbReference type="Pfam" id="PF01694"/>
    </source>
</evidence>
<gene>
    <name evidence="10" type="ORF">GGQ68_002794</name>
</gene>
<keyword evidence="3 8" id="KW-0812">Transmembrane</keyword>
<protein>
    <submittedName>
        <fullName evidence="10">Membrane associated rhomboid family serine protease</fullName>
    </submittedName>
</protein>
<evidence type="ECO:0000256" key="1">
    <source>
        <dbReference type="ARBA" id="ARBA00004141"/>
    </source>
</evidence>
<proteinExistence type="predicted"/>
<dbReference type="RefSeq" id="WP_183966844.1">
    <property type="nucleotide sequence ID" value="NZ_BAABBZ010000002.1"/>
</dbReference>
<dbReference type="EMBL" id="JACIEJ010000006">
    <property type="protein sequence ID" value="MBB3986455.1"/>
    <property type="molecule type" value="Genomic_DNA"/>
</dbReference>
<feature type="domain" description="Peptidase S54 rhomboid" evidence="9">
    <location>
        <begin position="80"/>
        <end position="219"/>
    </location>
</feature>
<feature type="transmembrane region" description="Helical" evidence="8">
    <location>
        <begin position="21"/>
        <end position="39"/>
    </location>
</feature>
<feature type="transmembrane region" description="Helical" evidence="8">
    <location>
        <begin position="85"/>
        <end position="107"/>
    </location>
</feature>
<evidence type="ECO:0000256" key="3">
    <source>
        <dbReference type="ARBA" id="ARBA00022692"/>
    </source>
</evidence>
<keyword evidence="6 8" id="KW-1133">Transmembrane helix</keyword>
<keyword evidence="2 10" id="KW-0645">Protease</keyword>
<name>A0A7W6DNQ4_9RHOB</name>
<evidence type="ECO:0000256" key="4">
    <source>
        <dbReference type="ARBA" id="ARBA00022801"/>
    </source>
</evidence>
<evidence type="ECO:0000313" key="11">
    <source>
        <dbReference type="Proteomes" id="UP000541426"/>
    </source>
</evidence>
<dbReference type="SUPFAM" id="SSF144091">
    <property type="entry name" value="Rhomboid-like"/>
    <property type="match status" value="1"/>
</dbReference>
<keyword evidence="5" id="KW-0720">Serine protease</keyword>
<dbReference type="InterPro" id="IPR022764">
    <property type="entry name" value="Peptidase_S54_rhomboid_dom"/>
</dbReference>